<evidence type="ECO:0000256" key="2">
    <source>
        <dbReference type="ARBA" id="ARBA00022448"/>
    </source>
</evidence>
<dbReference type="RefSeq" id="WP_344102356.1">
    <property type="nucleotide sequence ID" value="NZ_BAAAPC010000015.1"/>
</dbReference>
<gene>
    <name evidence="9" type="ORF">GCM10009799_35670</name>
</gene>
<accession>A0ABN2TCJ8</accession>
<keyword evidence="5 7" id="KW-1133">Transmembrane helix</keyword>
<feature type="domain" description="Major facilitator superfamily (MFS) profile" evidence="8">
    <location>
        <begin position="26"/>
        <end position="511"/>
    </location>
</feature>
<feature type="transmembrane region" description="Helical" evidence="7">
    <location>
        <begin position="24"/>
        <end position="50"/>
    </location>
</feature>
<evidence type="ECO:0000313" key="9">
    <source>
        <dbReference type="EMBL" id="GAA2005144.1"/>
    </source>
</evidence>
<feature type="transmembrane region" description="Helical" evidence="7">
    <location>
        <begin position="487"/>
        <end position="507"/>
    </location>
</feature>
<keyword evidence="10" id="KW-1185">Reference proteome</keyword>
<evidence type="ECO:0000256" key="6">
    <source>
        <dbReference type="ARBA" id="ARBA00023136"/>
    </source>
</evidence>
<dbReference type="PANTHER" id="PTHR42718:SF47">
    <property type="entry name" value="METHYL VIOLOGEN RESISTANCE PROTEIN SMVA"/>
    <property type="match status" value="1"/>
</dbReference>
<protein>
    <submittedName>
        <fullName evidence="9">MFS transporter</fullName>
    </submittedName>
</protein>
<dbReference type="EMBL" id="BAAAPC010000015">
    <property type="protein sequence ID" value="GAA2005144.1"/>
    <property type="molecule type" value="Genomic_DNA"/>
</dbReference>
<evidence type="ECO:0000256" key="5">
    <source>
        <dbReference type="ARBA" id="ARBA00022989"/>
    </source>
</evidence>
<dbReference type="Pfam" id="PF07690">
    <property type="entry name" value="MFS_1"/>
    <property type="match status" value="1"/>
</dbReference>
<feature type="transmembrane region" description="Helical" evidence="7">
    <location>
        <begin position="212"/>
        <end position="231"/>
    </location>
</feature>
<keyword evidence="4 7" id="KW-0812">Transmembrane</keyword>
<dbReference type="PROSITE" id="PS50850">
    <property type="entry name" value="MFS"/>
    <property type="match status" value="1"/>
</dbReference>
<sequence>MSSAAARLTMPGSGGAPTAGPREWAALAVLTLPVLLISVDMTVLGFAVPYLSEDLSPSAGQLLWIVDIYGFVLAGLLVTMGSLGDRIGRRKLLMFGSAGFGVASLLAAFAPTPEVLIAARALLGLAGATLMPSTMSLLRNIFLDPRQRLIAVAIWASGFSAGSALGPIIGGWLLEHYWWGSVFLINLPVMALTLVGVPLLVRESRNPTAGRLDLTSVALSMGAMLPSVYGVKSLAEHGLSVTSVIAITVGVALGVAFVQRQLRLADPLIDVRLFADRTFSVGVATNFMLVFAMVSSMFFLTQFLQLVLGISPMKAGLLLLPGLVLSVVMSFVAVVVARRLSLRAVIAIALAFVATGYLALTQTATHSGVLLVVVAFALIWVGAGLAETLTNDAILTAAPAERAGAASAISETAYELGGALGVALLGSVLTAVYRLQLDDVAGVPADSMNAAQDTLGGAVNVAADLPSETATALLDAARTAFTNGMHLTSAIAAALVIATAAMAWRMLRTPTPPTAGTPRPHTKKAGHQHVRCCNTCEFTENRASRNRAQG</sequence>
<organism evidence="9 10">
    <name type="scientific">Nocardiopsis rhodophaea</name>
    <dbReference type="NCBI Taxonomy" id="280238"/>
    <lineage>
        <taxon>Bacteria</taxon>
        <taxon>Bacillati</taxon>
        <taxon>Actinomycetota</taxon>
        <taxon>Actinomycetes</taxon>
        <taxon>Streptosporangiales</taxon>
        <taxon>Nocardiopsidaceae</taxon>
        <taxon>Nocardiopsis</taxon>
    </lineage>
</organism>
<evidence type="ECO:0000256" key="1">
    <source>
        <dbReference type="ARBA" id="ARBA00004651"/>
    </source>
</evidence>
<dbReference type="Gene3D" id="1.20.1250.20">
    <property type="entry name" value="MFS general substrate transporter like domains"/>
    <property type="match status" value="1"/>
</dbReference>
<feature type="transmembrane region" description="Helical" evidence="7">
    <location>
        <begin position="344"/>
        <end position="360"/>
    </location>
</feature>
<feature type="transmembrane region" description="Helical" evidence="7">
    <location>
        <begin position="279"/>
        <end position="304"/>
    </location>
</feature>
<evidence type="ECO:0000259" key="8">
    <source>
        <dbReference type="PROSITE" id="PS50850"/>
    </source>
</evidence>
<evidence type="ECO:0000313" key="10">
    <source>
        <dbReference type="Proteomes" id="UP001501585"/>
    </source>
</evidence>
<feature type="transmembrane region" description="Helical" evidence="7">
    <location>
        <begin position="178"/>
        <end position="200"/>
    </location>
</feature>
<keyword evidence="6 7" id="KW-0472">Membrane</keyword>
<dbReference type="CDD" id="cd17321">
    <property type="entry name" value="MFS_MMR_MDR_like"/>
    <property type="match status" value="1"/>
</dbReference>
<feature type="transmembrane region" description="Helical" evidence="7">
    <location>
        <begin position="316"/>
        <end position="337"/>
    </location>
</feature>
<dbReference type="InterPro" id="IPR020846">
    <property type="entry name" value="MFS_dom"/>
</dbReference>
<name>A0ABN2TCJ8_9ACTN</name>
<comment type="caution">
    <text evidence="9">The sequence shown here is derived from an EMBL/GenBank/DDBJ whole genome shotgun (WGS) entry which is preliminary data.</text>
</comment>
<keyword evidence="3" id="KW-1003">Cell membrane</keyword>
<evidence type="ECO:0000256" key="4">
    <source>
        <dbReference type="ARBA" id="ARBA00022692"/>
    </source>
</evidence>
<comment type="subcellular location">
    <subcellularLocation>
        <location evidence="1">Cell membrane</location>
        <topology evidence="1">Multi-pass membrane protein</topology>
    </subcellularLocation>
</comment>
<feature type="transmembrane region" description="Helical" evidence="7">
    <location>
        <begin position="150"/>
        <end position="172"/>
    </location>
</feature>
<evidence type="ECO:0000256" key="7">
    <source>
        <dbReference type="SAM" id="Phobius"/>
    </source>
</evidence>
<dbReference type="PANTHER" id="PTHR42718">
    <property type="entry name" value="MAJOR FACILITATOR SUPERFAMILY MULTIDRUG TRANSPORTER MFSC"/>
    <property type="match status" value="1"/>
</dbReference>
<feature type="transmembrane region" description="Helical" evidence="7">
    <location>
        <begin position="62"/>
        <end position="80"/>
    </location>
</feature>
<feature type="transmembrane region" description="Helical" evidence="7">
    <location>
        <begin position="92"/>
        <end position="111"/>
    </location>
</feature>
<feature type="transmembrane region" description="Helical" evidence="7">
    <location>
        <begin position="366"/>
        <end position="386"/>
    </location>
</feature>
<dbReference type="InterPro" id="IPR036259">
    <property type="entry name" value="MFS_trans_sf"/>
</dbReference>
<feature type="transmembrane region" description="Helical" evidence="7">
    <location>
        <begin position="237"/>
        <end position="258"/>
    </location>
</feature>
<feature type="transmembrane region" description="Helical" evidence="7">
    <location>
        <begin position="117"/>
        <end position="138"/>
    </location>
</feature>
<dbReference type="Gene3D" id="1.20.1720.10">
    <property type="entry name" value="Multidrug resistance protein D"/>
    <property type="match status" value="1"/>
</dbReference>
<evidence type="ECO:0000256" key="3">
    <source>
        <dbReference type="ARBA" id="ARBA00022475"/>
    </source>
</evidence>
<dbReference type="Proteomes" id="UP001501585">
    <property type="component" value="Unassembled WGS sequence"/>
</dbReference>
<dbReference type="InterPro" id="IPR011701">
    <property type="entry name" value="MFS"/>
</dbReference>
<reference evidence="9 10" key="1">
    <citation type="journal article" date="2019" name="Int. J. Syst. Evol. Microbiol.">
        <title>The Global Catalogue of Microorganisms (GCM) 10K type strain sequencing project: providing services to taxonomists for standard genome sequencing and annotation.</title>
        <authorList>
            <consortium name="The Broad Institute Genomics Platform"/>
            <consortium name="The Broad Institute Genome Sequencing Center for Infectious Disease"/>
            <person name="Wu L."/>
            <person name="Ma J."/>
        </authorList>
    </citation>
    <scope>NUCLEOTIDE SEQUENCE [LARGE SCALE GENOMIC DNA]</scope>
    <source>
        <strain evidence="9 10">JCM 15313</strain>
    </source>
</reference>
<keyword evidence="2" id="KW-0813">Transport</keyword>
<dbReference type="SUPFAM" id="SSF103473">
    <property type="entry name" value="MFS general substrate transporter"/>
    <property type="match status" value="1"/>
</dbReference>
<proteinExistence type="predicted"/>